<dbReference type="InterPro" id="IPR029058">
    <property type="entry name" value="AB_hydrolase_fold"/>
</dbReference>
<dbReference type="Gene3D" id="3.40.50.1820">
    <property type="entry name" value="alpha/beta hydrolase"/>
    <property type="match status" value="1"/>
</dbReference>
<gene>
    <name evidence="3" type="ORF">F9K24_16470</name>
</gene>
<sequence length="323" mass="35540">MSGKSVFRTLVACLFLLLGGAALLVYGLYAPVSSPQLSGKIQTGSIQVDGRLRRFDYYRPATKKSGLPLILMLHGSRSLGEHFRRLWRYRFEELADRNGFITLYPDGVGGHWNDCRKNVSDQAHQENVADTRFLLALLDEFVKKRGVDPDRVFVVGFSNGGHMVYRLGLEAGDRFEALGVVSANFPTPHGQNCVLEPARRHVPRLLIINGDADPINPFGGGKVTLFGQDKGAVLSSEASAGFWTERLGSPPEQESVRDTQRVQYSFYSDGQVRLLRIKDGGHSLPGGYPYLPAFLIGPTVSDFSAADELVNFFLSAPSGHLPE</sequence>
<dbReference type="GO" id="GO:0005576">
    <property type="term" value="C:extracellular region"/>
    <property type="evidence" value="ECO:0007669"/>
    <property type="project" value="InterPro"/>
</dbReference>
<dbReference type="PANTHER" id="PTHR43037">
    <property type="entry name" value="UNNAMED PRODUCT-RELATED"/>
    <property type="match status" value="1"/>
</dbReference>
<reference evidence="3 4" key="1">
    <citation type="submission" date="2019-10" db="EMBL/GenBank/DDBJ databases">
        <title>Extracellular Electron Transfer in a Candidatus Methanoperedens spp. Enrichment Culture.</title>
        <authorList>
            <person name="Berger S."/>
            <person name="Rangel Shaw D."/>
            <person name="Berben T."/>
            <person name="In 'T Zandt M."/>
            <person name="Frank J."/>
            <person name="Reimann J."/>
            <person name="Jetten M.S.M."/>
            <person name="Welte C.U."/>
        </authorList>
    </citation>
    <scope>NUCLEOTIDE SEQUENCE [LARGE SCALE GENOMIC DNA]</scope>
    <source>
        <strain evidence="3">SB12</strain>
    </source>
</reference>
<evidence type="ECO:0000256" key="2">
    <source>
        <dbReference type="ARBA" id="ARBA00022801"/>
    </source>
</evidence>
<dbReference type="GO" id="GO:0016787">
    <property type="term" value="F:hydrolase activity"/>
    <property type="evidence" value="ECO:0007669"/>
    <property type="project" value="UniProtKB-KW"/>
</dbReference>
<dbReference type="InterPro" id="IPR050955">
    <property type="entry name" value="Plant_Biomass_Hydrol_Est"/>
</dbReference>
<dbReference type="AlphaFoldDB" id="A0A833GZ61"/>
<evidence type="ECO:0000313" key="3">
    <source>
        <dbReference type="EMBL" id="KAB2930451.1"/>
    </source>
</evidence>
<name>A0A833GZ61_9LEPT</name>
<dbReference type="Proteomes" id="UP000460298">
    <property type="component" value="Unassembled WGS sequence"/>
</dbReference>
<evidence type="ECO:0000313" key="4">
    <source>
        <dbReference type="Proteomes" id="UP000460298"/>
    </source>
</evidence>
<dbReference type="Pfam" id="PF10503">
    <property type="entry name" value="Esterase_PHB"/>
    <property type="match status" value="1"/>
</dbReference>
<comment type="caution">
    <text evidence="3">The sequence shown here is derived from an EMBL/GenBank/DDBJ whole genome shotgun (WGS) entry which is preliminary data.</text>
</comment>
<proteinExistence type="predicted"/>
<organism evidence="3 4">
    <name type="scientific">Leptonema illini</name>
    <dbReference type="NCBI Taxonomy" id="183"/>
    <lineage>
        <taxon>Bacteria</taxon>
        <taxon>Pseudomonadati</taxon>
        <taxon>Spirochaetota</taxon>
        <taxon>Spirochaetia</taxon>
        <taxon>Leptospirales</taxon>
        <taxon>Leptospiraceae</taxon>
        <taxon>Leptonema</taxon>
    </lineage>
</organism>
<accession>A0A833GZ61</accession>
<evidence type="ECO:0000256" key="1">
    <source>
        <dbReference type="ARBA" id="ARBA00022729"/>
    </source>
</evidence>
<dbReference type="InterPro" id="IPR010126">
    <property type="entry name" value="Esterase_phb"/>
</dbReference>
<keyword evidence="1" id="KW-0732">Signal</keyword>
<dbReference type="EMBL" id="WBUI01000020">
    <property type="protein sequence ID" value="KAB2930451.1"/>
    <property type="molecule type" value="Genomic_DNA"/>
</dbReference>
<dbReference type="PANTHER" id="PTHR43037:SF1">
    <property type="entry name" value="BLL1128 PROTEIN"/>
    <property type="match status" value="1"/>
</dbReference>
<protein>
    <submittedName>
        <fullName evidence="3">Prolyl oligopeptidase family serine peptidase</fullName>
    </submittedName>
</protein>
<dbReference type="SUPFAM" id="SSF53474">
    <property type="entry name" value="alpha/beta-Hydrolases"/>
    <property type="match status" value="1"/>
</dbReference>
<keyword evidence="2" id="KW-0378">Hydrolase</keyword>